<dbReference type="Gene3D" id="3.10.420.10">
    <property type="entry name" value="SecB-like"/>
    <property type="match status" value="1"/>
</dbReference>
<accession>A0ABX1TF70</accession>
<dbReference type="SUPFAM" id="SSF54611">
    <property type="entry name" value="SecB-like"/>
    <property type="match status" value="1"/>
</dbReference>
<proteinExistence type="inferred from homology"/>
<keyword evidence="5" id="KW-0143">Chaperone</keyword>
<evidence type="ECO:0000256" key="4">
    <source>
        <dbReference type="ARBA" id="ARBA00023010"/>
    </source>
</evidence>
<dbReference type="InterPro" id="IPR035958">
    <property type="entry name" value="SecB-like_sf"/>
</dbReference>
<gene>
    <name evidence="5 6" type="primary">secB</name>
    <name evidence="6" type="ORF">E4P82_01565</name>
</gene>
<dbReference type="PANTHER" id="PTHR36918">
    <property type="match status" value="1"/>
</dbReference>
<dbReference type="HAMAP" id="MF_00821">
    <property type="entry name" value="SecB"/>
    <property type="match status" value="1"/>
</dbReference>
<dbReference type="PANTHER" id="PTHR36918:SF1">
    <property type="entry name" value="PROTEIN-EXPORT PROTEIN SECB"/>
    <property type="match status" value="1"/>
</dbReference>
<name>A0ABX1TF70_9GAMM</name>
<comment type="function">
    <text evidence="5">One of the proteins required for the normal export of preproteins out of the cell cytoplasm. It is a molecular chaperone that binds to a subset of precursor proteins, maintaining them in a translocation-competent state. It also specifically binds to its receptor SecA.</text>
</comment>
<organism evidence="6 7">
    <name type="scientific">Candidatus Competibacter phosphatis</name>
    <dbReference type="NCBI Taxonomy" id="221280"/>
    <lineage>
        <taxon>Bacteria</taxon>
        <taxon>Pseudomonadati</taxon>
        <taxon>Pseudomonadota</taxon>
        <taxon>Gammaproteobacteria</taxon>
        <taxon>Candidatus Competibacteraceae</taxon>
        <taxon>Candidatus Competibacter</taxon>
    </lineage>
</organism>
<evidence type="ECO:0000313" key="7">
    <source>
        <dbReference type="Proteomes" id="UP000760480"/>
    </source>
</evidence>
<keyword evidence="4 5" id="KW-0811">Translocation</keyword>
<dbReference type="NCBIfam" id="TIGR00809">
    <property type="entry name" value="secB"/>
    <property type="match status" value="1"/>
</dbReference>
<dbReference type="EMBL" id="SPMZ01000005">
    <property type="protein sequence ID" value="NMQ17998.1"/>
    <property type="molecule type" value="Genomic_DNA"/>
</dbReference>
<comment type="similarity">
    <text evidence="1 5">Belongs to the SecB family.</text>
</comment>
<evidence type="ECO:0000256" key="1">
    <source>
        <dbReference type="ARBA" id="ARBA00009990"/>
    </source>
</evidence>
<sequence>MSDQQQASQQFEIQKIYLKDVSLETPNSPMIFTEQWQPQTEVRLETGAKPLAEGLFEVSLTVTITAKLGDRTAYLVEVQQGGLFALRGFDDGQMGHMLHAYCPNLLFPFAREELASLIGKGGFPALLLNPINFDNLYLQRLQQQQAQATAFSSSSSAPTMS</sequence>
<keyword evidence="5" id="KW-0963">Cytoplasm</keyword>
<evidence type="ECO:0000313" key="6">
    <source>
        <dbReference type="EMBL" id="NMQ17998.1"/>
    </source>
</evidence>
<evidence type="ECO:0000256" key="2">
    <source>
        <dbReference type="ARBA" id="ARBA00022448"/>
    </source>
</evidence>
<keyword evidence="3 5" id="KW-0653">Protein transport</keyword>
<reference evidence="6 7" key="1">
    <citation type="submission" date="2019-03" db="EMBL/GenBank/DDBJ databases">
        <title>Metabolic reconstructions from genomes of highly enriched 'Candidatus Accumulibacter' and 'Candidatus Competibacter' bioreactor populations.</title>
        <authorList>
            <person name="Annavajhala M.K."/>
            <person name="Welles L."/>
            <person name="Abbas B."/>
            <person name="Sorokin D."/>
            <person name="Park H."/>
            <person name="Van Loosdrecht M."/>
            <person name="Chandran K."/>
        </authorList>
    </citation>
    <scope>NUCLEOTIDE SEQUENCE [LARGE SCALE GENOMIC DNA]</scope>
    <source>
        <strain evidence="6 7">SBR_G</strain>
    </source>
</reference>
<dbReference type="Proteomes" id="UP000760480">
    <property type="component" value="Unassembled WGS sequence"/>
</dbReference>
<dbReference type="Pfam" id="PF02556">
    <property type="entry name" value="SecB"/>
    <property type="match status" value="1"/>
</dbReference>
<evidence type="ECO:0000256" key="3">
    <source>
        <dbReference type="ARBA" id="ARBA00022927"/>
    </source>
</evidence>
<dbReference type="PRINTS" id="PR01594">
    <property type="entry name" value="SECBCHAPRONE"/>
</dbReference>
<evidence type="ECO:0000256" key="5">
    <source>
        <dbReference type="HAMAP-Rule" id="MF_00821"/>
    </source>
</evidence>
<dbReference type="InterPro" id="IPR003708">
    <property type="entry name" value="SecB"/>
</dbReference>
<keyword evidence="7" id="KW-1185">Reference proteome</keyword>
<protein>
    <recommendedName>
        <fullName evidence="5">Protein-export protein SecB</fullName>
    </recommendedName>
</protein>
<dbReference type="RefSeq" id="WP_169247254.1">
    <property type="nucleotide sequence ID" value="NZ_SPMZ01000005.1"/>
</dbReference>
<comment type="caution">
    <text evidence="6">The sequence shown here is derived from an EMBL/GenBank/DDBJ whole genome shotgun (WGS) entry which is preliminary data.</text>
</comment>
<dbReference type="NCBIfam" id="NF004393">
    <property type="entry name" value="PRK05751.1-4"/>
    <property type="match status" value="1"/>
</dbReference>
<comment type="subunit">
    <text evidence="5">Homotetramer, a dimer of dimers. One homotetramer interacts with 1 SecA dimer.</text>
</comment>
<keyword evidence="2 5" id="KW-0813">Transport</keyword>
<comment type="subcellular location">
    <subcellularLocation>
        <location evidence="5">Cytoplasm</location>
    </subcellularLocation>
</comment>